<dbReference type="Gene3D" id="6.10.250.2860">
    <property type="match status" value="1"/>
</dbReference>
<keyword evidence="2 8" id="KW-0479">Metal-binding</keyword>
<keyword evidence="1 6" id="KW-0963">Cytoplasm</keyword>
<dbReference type="InterPro" id="IPR030394">
    <property type="entry name" value="G_HFLX_dom"/>
</dbReference>
<dbReference type="GO" id="GO:0005737">
    <property type="term" value="C:cytoplasm"/>
    <property type="evidence" value="ECO:0007669"/>
    <property type="project" value="UniProtKB-SubCell"/>
</dbReference>
<comment type="subunit">
    <text evidence="6">Monomer. Associates with the 50S ribosomal subunit.</text>
</comment>
<comment type="function">
    <text evidence="6">GTPase that associates with the 50S ribosomal subunit and may have a role during protein synthesis or ribosome biogenesis.</text>
</comment>
<dbReference type="Pfam" id="PF01926">
    <property type="entry name" value="MMR_HSR1"/>
    <property type="match status" value="1"/>
</dbReference>
<feature type="binding site" evidence="8">
    <location>
        <position position="228"/>
    </location>
    <ligand>
        <name>Mg(2+)</name>
        <dbReference type="ChEBI" id="CHEBI:18420"/>
    </ligand>
</feature>
<dbReference type="InterPro" id="IPR025121">
    <property type="entry name" value="GTPase_HflX_N"/>
</dbReference>
<comment type="caution">
    <text evidence="10">The sequence shown here is derived from an EMBL/GenBank/DDBJ whole genome shotgun (WGS) entry which is preliminary data.</text>
</comment>
<evidence type="ECO:0000313" key="11">
    <source>
        <dbReference type="Proteomes" id="UP000320813"/>
    </source>
</evidence>
<dbReference type="NCBIfam" id="TIGR03156">
    <property type="entry name" value="GTP_HflX"/>
    <property type="match status" value="1"/>
</dbReference>
<name>A0A519BA02_9DELT</name>
<dbReference type="NCBIfam" id="TIGR00231">
    <property type="entry name" value="small_GTP"/>
    <property type="match status" value="1"/>
</dbReference>
<evidence type="ECO:0000256" key="3">
    <source>
        <dbReference type="ARBA" id="ARBA00022741"/>
    </source>
</evidence>
<dbReference type="InterPro" id="IPR005225">
    <property type="entry name" value="Small_GTP-bd"/>
</dbReference>
<keyword evidence="3 6" id="KW-0547">Nucleotide-binding</keyword>
<feature type="binding site" evidence="8">
    <location>
        <position position="208"/>
    </location>
    <ligand>
        <name>Mg(2+)</name>
        <dbReference type="ChEBI" id="CHEBI:18420"/>
    </ligand>
</feature>
<evidence type="ECO:0000256" key="6">
    <source>
        <dbReference type="HAMAP-Rule" id="MF_00900"/>
    </source>
</evidence>
<dbReference type="PANTHER" id="PTHR10229:SF0">
    <property type="entry name" value="GTP-BINDING PROTEIN 6-RELATED"/>
    <property type="match status" value="1"/>
</dbReference>
<dbReference type="Pfam" id="PF13167">
    <property type="entry name" value="GTP-bdg_N"/>
    <property type="match status" value="1"/>
</dbReference>
<accession>A0A519BA02</accession>
<dbReference type="InterPro" id="IPR042108">
    <property type="entry name" value="GTPase_HflX_N_sf"/>
</dbReference>
<dbReference type="GO" id="GO:0046872">
    <property type="term" value="F:metal ion binding"/>
    <property type="evidence" value="ECO:0007669"/>
    <property type="project" value="UniProtKB-KW"/>
</dbReference>
<dbReference type="Pfam" id="PF16360">
    <property type="entry name" value="GTP-bdg_M"/>
    <property type="match status" value="1"/>
</dbReference>
<comment type="cofactor">
    <cofactor evidence="8">
        <name>Mg(2+)</name>
        <dbReference type="ChEBI" id="CHEBI:18420"/>
    </cofactor>
</comment>
<feature type="binding site" evidence="7">
    <location>
        <begin position="315"/>
        <end position="318"/>
    </location>
    <ligand>
        <name>GTP</name>
        <dbReference type="ChEBI" id="CHEBI:37565"/>
    </ligand>
</feature>
<dbReference type="GO" id="GO:0043022">
    <property type="term" value="F:ribosome binding"/>
    <property type="evidence" value="ECO:0007669"/>
    <property type="project" value="TreeGrafter"/>
</dbReference>
<dbReference type="PIRSF" id="PIRSF006809">
    <property type="entry name" value="GTP-binding_hflX_prd"/>
    <property type="match status" value="1"/>
</dbReference>
<evidence type="ECO:0000256" key="8">
    <source>
        <dbReference type="PIRSR" id="PIRSR006809-2"/>
    </source>
</evidence>
<dbReference type="InterPro" id="IPR032305">
    <property type="entry name" value="GTP-bd_M"/>
</dbReference>
<dbReference type="InterPro" id="IPR016496">
    <property type="entry name" value="GTPase_HflX"/>
</dbReference>
<dbReference type="InterPro" id="IPR027417">
    <property type="entry name" value="P-loop_NTPase"/>
</dbReference>
<evidence type="ECO:0000259" key="9">
    <source>
        <dbReference type="PROSITE" id="PS51705"/>
    </source>
</evidence>
<evidence type="ECO:0000313" key="10">
    <source>
        <dbReference type="EMBL" id="RZD14105.1"/>
    </source>
</evidence>
<comment type="similarity">
    <text evidence="6">Belongs to the TRAFAC class OBG-HflX-like GTPase superfamily. HflX GTPase family.</text>
</comment>
<sequence>MVQRAVLIGINRADSEREKSEDLLEELALLSETAGAVNAGRVLKTVKKIDPAYYLSRGMLEDIKVLILKGAADLVIIDVNLSPAQERNMSEYVGVNVIDRTRLILDIFATRARTAESKYQVELAMLNYILPRLKGSGIMLSRTGAGIGTRGPGETKLETDRRKVRQRITYIKDKLKLAEKTRGLHRATRKKQGLSTATLVGYTNSGKTTMLSALTKRGGNGENKLFATLGTKMAGVYDKDSKRKVIISDTVGFIQNLPLFLVESFKSTLEEAVHSNVLIHVIDPTQKDALRKSEEVIKILDSIGAGEKKTIVVLNKIDLLTSARVRFLQTKLEQLTGNSVIPVSAKTGDNIGMLKEKIFNNV</sequence>
<dbReference type="PANTHER" id="PTHR10229">
    <property type="entry name" value="GTP-BINDING PROTEIN HFLX"/>
    <property type="match status" value="1"/>
</dbReference>
<feature type="binding site" evidence="7">
    <location>
        <begin position="201"/>
        <end position="208"/>
    </location>
    <ligand>
        <name>GTP</name>
        <dbReference type="ChEBI" id="CHEBI:37565"/>
    </ligand>
</feature>
<evidence type="ECO:0000256" key="2">
    <source>
        <dbReference type="ARBA" id="ARBA00022723"/>
    </source>
</evidence>
<evidence type="ECO:0000256" key="1">
    <source>
        <dbReference type="ARBA" id="ARBA00022490"/>
    </source>
</evidence>
<dbReference type="InterPro" id="IPR006073">
    <property type="entry name" value="GTP-bd"/>
</dbReference>
<dbReference type="PROSITE" id="PS51705">
    <property type="entry name" value="G_HFLX"/>
    <property type="match status" value="1"/>
</dbReference>
<gene>
    <name evidence="6 10" type="primary">hflX</name>
    <name evidence="10" type="ORF">EVJ47_07675</name>
</gene>
<dbReference type="CDD" id="cd01878">
    <property type="entry name" value="HflX"/>
    <property type="match status" value="1"/>
</dbReference>
<dbReference type="SUPFAM" id="SSF52540">
    <property type="entry name" value="P-loop containing nucleoside triphosphate hydrolases"/>
    <property type="match status" value="1"/>
</dbReference>
<dbReference type="Gene3D" id="3.40.50.11060">
    <property type="entry name" value="GTPase HflX, N-terminal domain"/>
    <property type="match status" value="1"/>
</dbReference>
<dbReference type="AlphaFoldDB" id="A0A519BA02"/>
<dbReference type="FunFam" id="3.40.50.11060:FF:000001">
    <property type="entry name" value="GTPase HflX"/>
    <property type="match status" value="1"/>
</dbReference>
<organism evidence="10 11">
    <name type="scientific">Candidatus Acidulodesulfobacterium ferriphilum</name>
    <dbReference type="NCBI Taxonomy" id="2597223"/>
    <lineage>
        <taxon>Bacteria</taxon>
        <taxon>Deltaproteobacteria</taxon>
        <taxon>Candidatus Acidulodesulfobacterales</taxon>
        <taxon>Candidatus Acidulodesulfobacterium</taxon>
    </lineage>
</organism>
<protein>
    <recommendedName>
        <fullName evidence="6">GTPase HflX</fullName>
    </recommendedName>
    <alternativeName>
        <fullName evidence="6">GTP-binding protein HflX</fullName>
    </alternativeName>
</protein>
<keyword evidence="5 6" id="KW-0342">GTP-binding</keyword>
<evidence type="ECO:0000256" key="4">
    <source>
        <dbReference type="ARBA" id="ARBA00022842"/>
    </source>
</evidence>
<feature type="binding site" evidence="7">
    <location>
        <begin position="344"/>
        <end position="346"/>
    </location>
    <ligand>
        <name>GTP</name>
        <dbReference type="ChEBI" id="CHEBI:37565"/>
    </ligand>
</feature>
<feature type="domain" description="Hflx-type G" evidence="9">
    <location>
        <begin position="195"/>
        <end position="362"/>
    </location>
</feature>
<evidence type="ECO:0000256" key="5">
    <source>
        <dbReference type="ARBA" id="ARBA00023134"/>
    </source>
</evidence>
<keyword evidence="4 8" id="KW-0460">Magnesium</keyword>
<reference evidence="10 11" key="1">
    <citation type="submission" date="2019-01" db="EMBL/GenBank/DDBJ databases">
        <title>Insights into ecological role of a new deltaproteobacterial order Candidatus Sinidesulfobacterales (Sva0485) by metagenomics and metatranscriptomics.</title>
        <authorList>
            <person name="Tan S."/>
            <person name="Liu J."/>
            <person name="Fang Y."/>
            <person name="Hedlund B.P."/>
            <person name="Lian Z.H."/>
            <person name="Huang L.Y."/>
            <person name="Li J.T."/>
            <person name="Huang L.N."/>
            <person name="Li W.J."/>
            <person name="Jiang H.C."/>
            <person name="Dong H.L."/>
            <person name="Shu W.S."/>
        </authorList>
    </citation>
    <scope>NUCLEOTIDE SEQUENCE [LARGE SCALE GENOMIC DNA]</scope>
    <source>
        <strain evidence="10">AP3</strain>
    </source>
</reference>
<feature type="binding site" evidence="7">
    <location>
        <begin position="249"/>
        <end position="252"/>
    </location>
    <ligand>
        <name>GTP</name>
        <dbReference type="ChEBI" id="CHEBI:37565"/>
    </ligand>
</feature>
<dbReference type="Proteomes" id="UP000320813">
    <property type="component" value="Unassembled WGS sequence"/>
</dbReference>
<proteinExistence type="inferred from homology"/>
<dbReference type="GO" id="GO:0003924">
    <property type="term" value="F:GTPase activity"/>
    <property type="evidence" value="ECO:0007669"/>
    <property type="project" value="UniProtKB-UniRule"/>
</dbReference>
<evidence type="ECO:0000256" key="7">
    <source>
        <dbReference type="PIRSR" id="PIRSR006809-1"/>
    </source>
</evidence>
<dbReference type="HAMAP" id="MF_00900">
    <property type="entry name" value="GTPase_HflX"/>
    <property type="match status" value="1"/>
</dbReference>
<dbReference type="EMBL" id="SGBD01000004">
    <property type="protein sequence ID" value="RZD14105.1"/>
    <property type="molecule type" value="Genomic_DNA"/>
</dbReference>
<dbReference type="Gene3D" id="3.40.50.300">
    <property type="entry name" value="P-loop containing nucleotide triphosphate hydrolases"/>
    <property type="match status" value="1"/>
</dbReference>
<comment type="subcellular location">
    <subcellularLocation>
        <location evidence="6">Cytoplasm</location>
    </subcellularLocation>
    <text evidence="6">May associate with membranes.</text>
</comment>
<dbReference type="GO" id="GO:0005525">
    <property type="term" value="F:GTP binding"/>
    <property type="evidence" value="ECO:0007669"/>
    <property type="project" value="UniProtKB-UniRule"/>
</dbReference>